<dbReference type="AlphaFoldDB" id="A0A9Q6Z3F4"/>
<protein>
    <submittedName>
        <fullName evidence="1">Zinc-binding metallopeptidase</fullName>
    </submittedName>
</protein>
<dbReference type="OrthoDB" id="1113652at2"/>
<sequence length="370" mass="42907">MKNTYVRILSLFAFGFVLFSCNNDDKLDNQSYLPEGPQTSESEVDEYLYKTFTEPYNMRVHYKWDRNIYGSTTDNTRNLNPPRKENVIPAFEMVNHVWLKTYDSVAGKQFVKDLRPMSLLAAGGYAFNENGTRTLGLASGGVQITLYEVDYLRTNVESAKEFIHTIQHEYIHIINQKEEFNQPNFGKMNLGDYTPSWYQLETTLDPRRPSKKLQQNGEDWNINAYANVLGFVTGYSRSNIIEDFAEVASYYLTTKPEDVTKMLDQVRSYENMTQAERDRYGLTVDIYKPGGVQKILYKYELVKEYFWSKFKIDFEELVRVANLNAASSPMLNGGVTNTITFEKKTYKTSFVTEDVVRHCQLHADVELQLK</sequence>
<dbReference type="RefSeq" id="WP_002987848.1">
    <property type="nucleotide sequence ID" value="NZ_CP068108.1"/>
</dbReference>
<dbReference type="NCBIfam" id="TIGR04549">
    <property type="entry name" value="LP_HExxH_w_tonB"/>
    <property type="match status" value="1"/>
</dbReference>
<dbReference type="GeneID" id="93529169"/>
<dbReference type="PROSITE" id="PS51257">
    <property type="entry name" value="PROKAR_LIPOPROTEIN"/>
    <property type="match status" value="1"/>
</dbReference>
<name>A0A9Q6Z3F4_MYROD</name>
<dbReference type="Pfam" id="PF15890">
    <property type="entry name" value="Peptidase_Mx1"/>
    <property type="match status" value="1"/>
</dbReference>
<dbReference type="InterPro" id="IPR030890">
    <property type="entry name" value="LP_HExxH_w_TonB"/>
</dbReference>
<dbReference type="Proteomes" id="UP000596202">
    <property type="component" value="Chromosome"/>
</dbReference>
<proteinExistence type="predicted"/>
<dbReference type="EMBL" id="CP068108">
    <property type="protein sequence ID" value="QQT99648.1"/>
    <property type="molecule type" value="Genomic_DNA"/>
</dbReference>
<dbReference type="Gene3D" id="3.40.390.70">
    <property type="match status" value="1"/>
</dbReference>
<organism evidence="1 2">
    <name type="scientific">Myroides odoratus</name>
    <name type="common">Flavobacterium odoratum</name>
    <dbReference type="NCBI Taxonomy" id="256"/>
    <lineage>
        <taxon>Bacteria</taxon>
        <taxon>Pseudomonadati</taxon>
        <taxon>Bacteroidota</taxon>
        <taxon>Flavobacteriia</taxon>
        <taxon>Flavobacteriales</taxon>
        <taxon>Flavobacteriaceae</taxon>
        <taxon>Myroides</taxon>
    </lineage>
</organism>
<evidence type="ECO:0000313" key="1">
    <source>
        <dbReference type="EMBL" id="QQT99648.1"/>
    </source>
</evidence>
<evidence type="ECO:0000313" key="2">
    <source>
        <dbReference type="Proteomes" id="UP000596202"/>
    </source>
</evidence>
<gene>
    <name evidence="1" type="ORF">I6I88_15935</name>
</gene>
<reference evidence="1 2" key="1">
    <citation type="submission" date="2021-01" db="EMBL/GenBank/DDBJ databases">
        <title>FDA dAtabase for Regulatory Grade micrObial Sequences (FDA-ARGOS): Supporting development and validation of Infectious Disease Dx tests.</title>
        <authorList>
            <person name="Sproer C."/>
            <person name="Gronow S."/>
            <person name="Severitt S."/>
            <person name="Schroder I."/>
            <person name="Tallon L."/>
            <person name="Sadzewicz L."/>
            <person name="Zhao X."/>
            <person name="Boylan J."/>
            <person name="Ott S."/>
            <person name="Bowen H."/>
            <person name="Vavikolanu K."/>
            <person name="Mehta A."/>
            <person name="Aluvathingal J."/>
            <person name="Nadendla S."/>
            <person name="Lowell S."/>
            <person name="Myers T."/>
            <person name="Yan Y."/>
            <person name="Sichtig H."/>
        </authorList>
    </citation>
    <scope>NUCLEOTIDE SEQUENCE [LARGE SCALE GENOMIC DNA]</scope>
    <source>
        <strain evidence="1 2">FDAARGOS_1131</strain>
    </source>
</reference>
<accession>A0A9Q6Z3F4</accession>